<accession>A0AAJ0MHJ1</accession>
<organism evidence="7 8">
    <name type="scientific">Lasiosphaeria hispida</name>
    <dbReference type="NCBI Taxonomy" id="260671"/>
    <lineage>
        <taxon>Eukaryota</taxon>
        <taxon>Fungi</taxon>
        <taxon>Dikarya</taxon>
        <taxon>Ascomycota</taxon>
        <taxon>Pezizomycotina</taxon>
        <taxon>Sordariomycetes</taxon>
        <taxon>Sordariomycetidae</taxon>
        <taxon>Sordariales</taxon>
        <taxon>Lasiosphaeriaceae</taxon>
        <taxon>Lasiosphaeria</taxon>
    </lineage>
</organism>
<dbReference type="Proteomes" id="UP001275084">
    <property type="component" value="Unassembled WGS sequence"/>
</dbReference>
<keyword evidence="4 6" id="KW-0472">Membrane</keyword>
<comment type="caution">
    <text evidence="7">The sequence shown here is derived from an EMBL/GenBank/DDBJ whole genome shotgun (WGS) entry which is preliminary data.</text>
</comment>
<reference evidence="7" key="1">
    <citation type="journal article" date="2023" name="Mol. Phylogenet. Evol.">
        <title>Genome-scale phylogeny and comparative genomics of the fungal order Sordariales.</title>
        <authorList>
            <person name="Hensen N."/>
            <person name="Bonometti L."/>
            <person name="Westerberg I."/>
            <person name="Brannstrom I.O."/>
            <person name="Guillou S."/>
            <person name="Cros-Aarteil S."/>
            <person name="Calhoun S."/>
            <person name="Haridas S."/>
            <person name="Kuo A."/>
            <person name="Mondo S."/>
            <person name="Pangilinan J."/>
            <person name="Riley R."/>
            <person name="LaButti K."/>
            <person name="Andreopoulos B."/>
            <person name="Lipzen A."/>
            <person name="Chen C."/>
            <person name="Yan M."/>
            <person name="Daum C."/>
            <person name="Ng V."/>
            <person name="Clum A."/>
            <person name="Steindorff A."/>
            <person name="Ohm R.A."/>
            <person name="Martin F."/>
            <person name="Silar P."/>
            <person name="Natvig D.O."/>
            <person name="Lalanne C."/>
            <person name="Gautier V."/>
            <person name="Ament-Velasquez S.L."/>
            <person name="Kruys A."/>
            <person name="Hutchinson M.I."/>
            <person name="Powell A.J."/>
            <person name="Barry K."/>
            <person name="Miller A.N."/>
            <person name="Grigoriev I.V."/>
            <person name="Debuchy R."/>
            <person name="Gladieux P."/>
            <person name="Hiltunen Thoren M."/>
            <person name="Johannesson H."/>
        </authorList>
    </citation>
    <scope>NUCLEOTIDE SEQUENCE</scope>
    <source>
        <strain evidence="7">CBS 955.72</strain>
    </source>
</reference>
<evidence type="ECO:0000256" key="3">
    <source>
        <dbReference type="ARBA" id="ARBA00022989"/>
    </source>
</evidence>
<evidence type="ECO:0000256" key="6">
    <source>
        <dbReference type="SAM" id="Phobius"/>
    </source>
</evidence>
<feature type="region of interest" description="Disordered" evidence="5">
    <location>
        <begin position="407"/>
        <end position="453"/>
    </location>
</feature>
<keyword evidence="2 6" id="KW-0812">Transmembrane</keyword>
<reference evidence="7" key="2">
    <citation type="submission" date="2023-06" db="EMBL/GenBank/DDBJ databases">
        <authorList>
            <consortium name="Lawrence Berkeley National Laboratory"/>
            <person name="Haridas S."/>
            <person name="Hensen N."/>
            <person name="Bonometti L."/>
            <person name="Westerberg I."/>
            <person name="Brannstrom I.O."/>
            <person name="Guillou S."/>
            <person name="Cros-Aarteil S."/>
            <person name="Calhoun S."/>
            <person name="Kuo A."/>
            <person name="Mondo S."/>
            <person name="Pangilinan J."/>
            <person name="Riley R."/>
            <person name="Labutti K."/>
            <person name="Andreopoulos B."/>
            <person name="Lipzen A."/>
            <person name="Chen C."/>
            <person name="Yanf M."/>
            <person name="Daum C."/>
            <person name="Ng V."/>
            <person name="Clum A."/>
            <person name="Steindorff A."/>
            <person name="Ohm R."/>
            <person name="Martin F."/>
            <person name="Silar P."/>
            <person name="Natvig D."/>
            <person name="Lalanne C."/>
            <person name="Gautier V."/>
            <person name="Ament-Velasquez S.L."/>
            <person name="Kruys A."/>
            <person name="Hutchinson M.I."/>
            <person name="Powell A.J."/>
            <person name="Barry K."/>
            <person name="Miller A.N."/>
            <person name="Grigoriev I.V."/>
            <person name="Debuchy R."/>
            <person name="Gladieux P."/>
            <person name="Thoren M.H."/>
            <person name="Johannesson H."/>
        </authorList>
    </citation>
    <scope>NUCLEOTIDE SEQUENCE</scope>
    <source>
        <strain evidence="7">CBS 955.72</strain>
    </source>
</reference>
<feature type="compositionally biased region" description="Low complexity" evidence="5">
    <location>
        <begin position="220"/>
        <end position="232"/>
    </location>
</feature>
<dbReference type="GO" id="GO:0071944">
    <property type="term" value="C:cell periphery"/>
    <property type="evidence" value="ECO:0007669"/>
    <property type="project" value="UniProtKB-ARBA"/>
</dbReference>
<protein>
    <submittedName>
        <fullName evidence="7">Uncharacterized protein</fullName>
    </submittedName>
</protein>
<name>A0AAJ0MHJ1_9PEZI</name>
<feature type="region of interest" description="Disordered" evidence="5">
    <location>
        <begin position="100"/>
        <end position="127"/>
    </location>
</feature>
<dbReference type="InterPro" id="IPR051694">
    <property type="entry name" value="Immunoregulatory_rcpt-like"/>
</dbReference>
<feature type="region of interest" description="Disordered" evidence="5">
    <location>
        <begin position="213"/>
        <end position="247"/>
    </location>
</feature>
<evidence type="ECO:0000256" key="2">
    <source>
        <dbReference type="ARBA" id="ARBA00022692"/>
    </source>
</evidence>
<feature type="compositionally biased region" description="Basic and acidic residues" evidence="5">
    <location>
        <begin position="27"/>
        <end position="38"/>
    </location>
</feature>
<dbReference type="PANTHER" id="PTHR15549">
    <property type="entry name" value="PAIRED IMMUNOGLOBULIN-LIKE TYPE 2 RECEPTOR"/>
    <property type="match status" value="1"/>
</dbReference>
<comment type="subcellular location">
    <subcellularLocation>
        <location evidence="1">Membrane</location>
        <topology evidence="1">Single-pass membrane protein</topology>
    </subcellularLocation>
</comment>
<evidence type="ECO:0000256" key="4">
    <source>
        <dbReference type="ARBA" id="ARBA00023136"/>
    </source>
</evidence>
<dbReference type="PANTHER" id="PTHR15549:SF30">
    <property type="entry name" value="MID2 DOMAIN-CONTAINING PROTEIN"/>
    <property type="match status" value="1"/>
</dbReference>
<dbReference type="AlphaFoldDB" id="A0AAJ0MHJ1"/>
<gene>
    <name evidence="7" type="ORF">B0T25DRAFT_93741</name>
</gene>
<evidence type="ECO:0000256" key="1">
    <source>
        <dbReference type="ARBA" id="ARBA00004167"/>
    </source>
</evidence>
<evidence type="ECO:0000313" key="8">
    <source>
        <dbReference type="Proteomes" id="UP001275084"/>
    </source>
</evidence>
<feature type="compositionally biased region" description="Polar residues" evidence="5">
    <location>
        <begin position="1"/>
        <end position="11"/>
    </location>
</feature>
<proteinExistence type="predicted"/>
<evidence type="ECO:0000256" key="5">
    <source>
        <dbReference type="SAM" id="MobiDB-lite"/>
    </source>
</evidence>
<feature type="region of interest" description="Disordered" evidence="5">
    <location>
        <begin position="1"/>
        <end position="47"/>
    </location>
</feature>
<keyword evidence="3 6" id="KW-1133">Transmembrane helix</keyword>
<feature type="transmembrane region" description="Helical" evidence="6">
    <location>
        <begin position="252"/>
        <end position="274"/>
    </location>
</feature>
<feature type="compositionally biased region" description="Polar residues" evidence="5">
    <location>
        <begin position="440"/>
        <end position="453"/>
    </location>
</feature>
<dbReference type="EMBL" id="JAUIQD010000002">
    <property type="protein sequence ID" value="KAK3359300.1"/>
    <property type="molecule type" value="Genomic_DNA"/>
</dbReference>
<evidence type="ECO:0000313" key="7">
    <source>
        <dbReference type="EMBL" id="KAK3359300.1"/>
    </source>
</evidence>
<keyword evidence="8" id="KW-1185">Reference proteome</keyword>
<sequence length="453" mass="46007">MTNHPRGSSLVQARKNHNHRHLHSSQHARDLQESDGGNHVRSPGGKLQDRQVVVVQTVSVVRIIDDTGAVIGLSTLLPDPATQLPDLPAAATAGLTDLDTELPSVSAPGLASGDGAPSATSSAQPDLALSSSTLSSLSGQETLTSAPYSSSAGFPLLSTGAFNSSSTRFPTLFGNSTALFSNSTRTSSSRSSASSTSGGSPITLTSIFIVPTPAGGPGSGDAAPTTLDPAATSSEAPRPSGSGLTPAAQSAVIGGVVGSVAGVALIALFLMFLLKWKKGKGGGLLLLRDGDSMAGGRGPSSGPKGGMGERAVPFAVPAALASLTGGKRAIEGSTREPATEEKGFYRVSGKKLISVLHSGGDGYTDPHDSMMSGTSDYRNSEAFISGSSMQQLQLGSPMRPESGVPIMRSGPSRTPIQAQGPFSDGPRPVTPPTINPLGRSLTSESIPRFTENM</sequence>
<dbReference type="GO" id="GO:0016020">
    <property type="term" value="C:membrane"/>
    <property type="evidence" value="ECO:0007669"/>
    <property type="project" value="UniProtKB-SubCell"/>
</dbReference>
<feature type="compositionally biased region" description="Basic residues" evidence="5">
    <location>
        <begin position="14"/>
        <end position="26"/>
    </location>
</feature>